<dbReference type="Proteomes" id="UP001267638">
    <property type="component" value="Unassembled WGS sequence"/>
</dbReference>
<evidence type="ECO:0000256" key="1">
    <source>
        <dbReference type="SAM" id="MobiDB-lite"/>
    </source>
</evidence>
<organism evidence="3 4">
    <name type="scientific">Sphingobium xenophagum</name>
    <dbReference type="NCBI Taxonomy" id="121428"/>
    <lineage>
        <taxon>Bacteria</taxon>
        <taxon>Pseudomonadati</taxon>
        <taxon>Pseudomonadota</taxon>
        <taxon>Alphaproteobacteria</taxon>
        <taxon>Sphingomonadales</taxon>
        <taxon>Sphingomonadaceae</taxon>
        <taxon>Sphingobium</taxon>
    </lineage>
</organism>
<protein>
    <submittedName>
        <fullName evidence="3">Uncharacterized protein</fullName>
    </submittedName>
</protein>
<dbReference type="EMBL" id="JAVDWV010000017">
    <property type="protein sequence ID" value="MDR7156554.1"/>
    <property type="molecule type" value="Genomic_DNA"/>
</dbReference>
<sequence length="183" mass="19188">MRLIPSIAALSPLLVLLGSCVGPAQRAPAPAPTPTPRPGPTTQPIAPVSPAPVATEWHNRPTTPGTWTYRTEPTGSVASFGPAATTPQLAFRCDRATSRIVIMRMGTGQGAMTLRTSYGAVLWPTTSVAAPQPQVQAVRAASDVTLDQIAYSRGKFAVEVQGLAPLILPAWAEVARVIEDCRG</sequence>
<comment type="caution">
    <text evidence="3">The sequence shown here is derived from an EMBL/GenBank/DDBJ whole genome shotgun (WGS) entry which is preliminary data.</text>
</comment>
<feature type="signal peptide" evidence="2">
    <location>
        <begin position="1"/>
        <end position="26"/>
    </location>
</feature>
<keyword evidence="2" id="KW-0732">Signal</keyword>
<gene>
    <name evidence="3" type="ORF">J2W40_003398</name>
</gene>
<evidence type="ECO:0000256" key="2">
    <source>
        <dbReference type="SAM" id="SignalP"/>
    </source>
</evidence>
<feature type="compositionally biased region" description="Pro residues" evidence="1">
    <location>
        <begin position="29"/>
        <end position="41"/>
    </location>
</feature>
<dbReference type="RefSeq" id="WP_310226951.1">
    <property type="nucleotide sequence ID" value="NZ_JAVDWV010000017.1"/>
</dbReference>
<proteinExistence type="predicted"/>
<evidence type="ECO:0000313" key="4">
    <source>
        <dbReference type="Proteomes" id="UP001267638"/>
    </source>
</evidence>
<reference evidence="3 4" key="1">
    <citation type="submission" date="2023-07" db="EMBL/GenBank/DDBJ databases">
        <title>Sorghum-associated microbial communities from plants grown in Nebraska, USA.</title>
        <authorList>
            <person name="Schachtman D."/>
        </authorList>
    </citation>
    <scope>NUCLEOTIDE SEQUENCE [LARGE SCALE GENOMIC DNA]</scope>
    <source>
        <strain evidence="3 4">4256</strain>
    </source>
</reference>
<evidence type="ECO:0000313" key="3">
    <source>
        <dbReference type="EMBL" id="MDR7156554.1"/>
    </source>
</evidence>
<name>A0ABU1X500_SPHXE</name>
<feature type="region of interest" description="Disordered" evidence="1">
    <location>
        <begin position="25"/>
        <end position="67"/>
    </location>
</feature>
<feature type="chain" id="PRO_5045646132" evidence="2">
    <location>
        <begin position="27"/>
        <end position="183"/>
    </location>
</feature>
<accession>A0ABU1X500</accession>
<keyword evidence="4" id="KW-1185">Reference proteome</keyword>
<dbReference type="PROSITE" id="PS51257">
    <property type="entry name" value="PROKAR_LIPOPROTEIN"/>
    <property type="match status" value="1"/>
</dbReference>